<name>A0AAU9ISF0_9CILI</name>
<dbReference type="GO" id="GO:0034038">
    <property type="term" value="F:deoxyhypusine synthase activity"/>
    <property type="evidence" value="ECO:0007669"/>
    <property type="project" value="UniProtKB-EC"/>
</dbReference>
<gene>
    <name evidence="9" type="ORF">BSTOLATCC_MIC11678</name>
</gene>
<dbReference type="InterPro" id="IPR036982">
    <property type="entry name" value="Deoxyhypusine_synthase_sf"/>
</dbReference>
<comment type="pathway">
    <text evidence="3">Protein modification; eIF5A hypusination.</text>
</comment>
<evidence type="ECO:0000256" key="5">
    <source>
        <dbReference type="ARBA" id="ARBA00012683"/>
    </source>
</evidence>
<protein>
    <recommendedName>
        <fullName evidence="5">deoxyhypusine synthase</fullName>
        <ecNumber evidence="5">2.5.1.46</ecNumber>
    </recommendedName>
</protein>
<comment type="catalytic activity">
    <reaction evidence="1">
        <text>[eIF5A protein]-L-lysine + spermidine = [eIF5A protein]-deoxyhypusine + propane-1,3-diamine</text>
        <dbReference type="Rhea" id="RHEA:33299"/>
        <dbReference type="Rhea" id="RHEA-COMP:10143"/>
        <dbReference type="Rhea" id="RHEA-COMP:10144"/>
        <dbReference type="ChEBI" id="CHEBI:29969"/>
        <dbReference type="ChEBI" id="CHEBI:57484"/>
        <dbReference type="ChEBI" id="CHEBI:57834"/>
        <dbReference type="ChEBI" id="CHEBI:82657"/>
        <dbReference type="EC" id="2.5.1.46"/>
    </reaction>
</comment>
<evidence type="ECO:0000256" key="8">
    <source>
        <dbReference type="ARBA" id="ARBA00023256"/>
    </source>
</evidence>
<evidence type="ECO:0000313" key="9">
    <source>
        <dbReference type="EMBL" id="CAG9314680.1"/>
    </source>
</evidence>
<dbReference type="InterPro" id="IPR002773">
    <property type="entry name" value="Deoxyhypusine_synthase"/>
</dbReference>
<dbReference type="FunFam" id="3.40.910.10:FF:000001">
    <property type="entry name" value="Probable deoxyhypusine synthase"/>
    <property type="match status" value="1"/>
</dbReference>
<dbReference type="EMBL" id="CAJZBQ010000012">
    <property type="protein sequence ID" value="CAG9314680.1"/>
    <property type="molecule type" value="Genomic_DNA"/>
</dbReference>
<keyword evidence="10" id="KW-1185">Reference proteome</keyword>
<keyword evidence="7" id="KW-0520">NAD</keyword>
<evidence type="ECO:0000256" key="3">
    <source>
        <dbReference type="ARBA" id="ARBA00005041"/>
    </source>
</evidence>
<comment type="caution">
    <text evidence="9">The sequence shown here is derived from an EMBL/GenBank/DDBJ whole genome shotgun (WGS) entry which is preliminary data.</text>
</comment>
<dbReference type="InterPro" id="IPR029035">
    <property type="entry name" value="DHS-like_NAD/FAD-binding_dom"/>
</dbReference>
<dbReference type="PANTHER" id="PTHR11703">
    <property type="entry name" value="DEOXYHYPUSINE SYNTHASE"/>
    <property type="match status" value="1"/>
</dbReference>
<dbReference type="NCBIfam" id="TIGR00321">
    <property type="entry name" value="dhys"/>
    <property type="match status" value="1"/>
</dbReference>
<keyword evidence="6" id="KW-0808">Transferase</keyword>
<evidence type="ECO:0000256" key="2">
    <source>
        <dbReference type="ARBA" id="ARBA00001911"/>
    </source>
</evidence>
<comment type="similarity">
    <text evidence="4">Belongs to the deoxyhypusine synthase family.</text>
</comment>
<evidence type="ECO:0000256" key="4">
    <source>
        <dbReference type="ARBA" id="ARBA00009892"/>
    </source>
</evidence>
<evidence type="ECO:0000256" key="1">
    <source>
        <dbReference type="ARBA" id="ARBA00000952"/>
    </source>
</evidence>
<sequence>MDKVPAALLESVLVKSVDISDKQEVKGYDFNQGLDYSAILQSYNCIGFQATHMAQAITELNRMLNWRLSDEPILPDDSIPDIEDRKKVKAVKFLAYTSNIISSGLREVIRYLVQHKLVDVVVTSGGGIEEDFIKCLAKFYIGDFHLNGKSLRQQGLNRIGNLLVPNENYCKFESWIMPIFDKMLEEQKEGMLWTPSKLIERLGREINNEESVYYWAAKNNIPVFCPGITDGSIGDMLYMHSYANPGLILDVIGDVKRINNMAFDAKHSGMFIIGGGVPKHHTNNANLMRNGADFSVNVNTGLEHEGSDSGAPPDEAVSWGKIKSGSTPIKLFAEATLVVPLIVAESFYKYHEQHKDECPTCSNSS</sequence>
<dbReference type="EC" id="2.5.1.46" evidence="5"/>
<reference evidence="9" key="1">
    <citation type="submission" date="2021-09" db="EMBL/GenBank/DDBJ databases">
        <authorList>
            <consortium name="AG Swart"/>
            <person name="Singh M."/>
            <person name="Singh A."/>
            <person name="Seah K."/>
            <person name="Emmerich C."/>
        </authorList>
    </citation>
    <scope>NUCLEOTIDE SEQUENCE</scope>
    <source>
        <strain evidence="9">ATCC30299</strain>
    </source>
</reference>
<organism evidence="9 10">
    <name type="scientific">Blepharisma stoltei</name>
    <dbReference type="NCBI Taxonomy" id="1481888"/>
    <lineage>
        <taxon>Eukaryota</taxon>
        <taxon>Sar</taxon>
        <taxon>Alveolata</taxon>
        <taxon>Ciliophora</taxon>
        <taxon>Postciliodesmatophora</taxon>
        <taxon>Heterotrichea</taxon>
        <taxon>Heterotrichida</taxon>
        <taxon>Blepharismidae</taxon>
        <taxon>Blepharisma</taxon>
    </lineage>
</organism>
<dbReference type="SUPFAM" id="SSF52467">
    <property type="entry name" value="DHS-like NAD/FAD-binding domain"/>
    <property type="match status" value="1"/>
</dbReference>
<dbReference type="Gene3D" id="3.40.910.10">
    <property type="entry name" value="Deoxyhypusine synthase"/>
    <property type="match status" value="1"/>
</dbReference>
<proteinExistence type="inferred from homology"/>
<dbReference type="AlphaFoldDB" id="A0AAU9ISF0"/>
<dbReference type="Proteomes" id="UP001162131">
    <property type="component" value="Unassembled WGS sequence"/>
</dbReference>
<accession>A0AAU9ISF0</accession>
<dbReference type="GO" id="GO:0005737">
    <property type="term" value="C:cytoplasm"/>
    <property type="evidence" value="ECO:0007669"/>
    <property type="project" value="TreeGrafter"/>
</dbReference>
<dbReference type="Pfam" id="PF01916">
    <property type="entry name" value="DS"/>
    <property type="match status" value="1"/>
</dbReference>
<dbReference type="PANTHER" id="PTHR11703:SF0">
    <property type="entry name" value="DEOXYHYPUSINE SYNTHASE"/>
    <property type="match status" value="1"/>
</dbReference>
<keyword evidence="8" id="KW-0386">Hypusine biosynthesis</keyword>
<evidence type="ECO:0000256" key="6">
    <source>
        <dbReference type="ARBA" id="ARBA00022679"/>
    </source>
</evidence>
<evidence type="ECO:0000256" key="7">
    <source>
        <dbReference type="ARBA" id="ARBA00023027"/>
    </source>
</evidence>
<evidence type="ECO:0000313" key="10">
    <source>
        <dbReference type="Proteomes" id="UP001162131"/>
    </source>
</evidence>
<comment type="cofactor">
    <cofactor evidence="2">
        <name>NAD(+)</name>
        <dbReference type="ChEBI" id="CHEBI:57540"/>
    </cofactor>
</comment>